<feature type="transmembrane region" description="Helical" evidence="7">
    <location>
        <begin position="220"/>
        <end position="241"/>
    </location>
</feature>
<evidence type="ECO:0000256" key="2">
    <source>
        <dbReference type="ARBA" id="ARBA00008066"/>
    </source>
</evidence>
<feature type="transmembrane region" description="Helical" evidence="7">
    <location>
        <begin position="84"/>
        <end position="104"/>
    </location>
</feature>
<keyword evidence="10" id="KW-1185">Reference proteome</keyword>
<dbReference type="PANTHER" id="PTHR22950">
    <property type="entry name" value="AMINO ACID TRANSPORTER"/>
    <property type="match status" value="1"/>
</dbReference>
<reference evidence="9 10" key="1">
    <citation type="submission" date="2018-03" db="EMBL/GenBank/DDBJ databases">
        <authorList>
            <person name="Guldener U."/>
        </authorList>
    </citation>
    <scope>NUCLEOTIDE SEQUENCE [LARGE SCALE GENOMIC DNA]</scope>
    <source>
        <strain evidence="9 10">NBRC100155</strain>
    </source>
</reference>
<name>A0A5C3E9W8_9BASI</name>
<dbReference type="Proteomes" id="UP000324022">
    <property type="component" value="Unassembled WGS sequence"/>
</dbReference>
<feature type="region of interest" description="Disordered" evidence="6">
    <location>
        <begin position="1"/>
        <end position="45"/>
    </location>
</feature>
<feature type="transmembrane region" description="Helical" evidence="7">
    <location>
        <begin position="303"/>
        <end position="325"/>
    </location>
</feature>
<evidence type="ECO:0000256" key="4">
    <source>
        <dbReference type="ARBA" id="ARBA00022989"/>
    </source>
</evidence>
<gene>
    <name evidence="9" type="ORF">UTRI_04036</name>
</gene>
<dbReference type="InterPro" id="IPR013057">
    <property type="entry name" value="AA_transpt_TM"/>
</dbReference>
<feature type="transmembrane region" description="Helical" evidence="7">
    <location>
        <begin position="187"/>
        <end position="208"/>
    </location>
</feature>
<keyword evidence="3 7" id="KW-0812">Transmembrane</keyword>
<protein>
    <submittedName>
        <fullName evidence="9">Related to neutral amino acid permease</fullName>
    </submittedName>
</protein>
<evidence type="ECO:0000313" key="9">
    <source>
        <dbReference type="EMBL" id="SPO26447.1"/>
    </source>
</evidence>
<evidence type="ECO:0000256" key="5">
    <source>
        <dbReference type="ARBA" id="ARBA00023136"/>
    </source>
</evidence>
<evidence type="ECO:0000313" key="10">
    <source>
        <dbReference type="Proteomes" id="UP000324022"/>
    </source>
</evidence>
<organism evidence="9 10">
    <name type="scientific">Ustilago trichophora</name>
    <dbReference type="NCBI Taxonomy" id="86804"/>
    <lineage>
        <taxon>Eukaryota</taxon>
        <taxon>Fungi</taxon>
        <taxon>Dikarya</taxon>
        <taxon>Basidiomycota</taxon>
        <taxon>Ustilaginomycotina</taxon>
        <taxon>Ustilaginomycetes</taxon>
        <taxon>Ustilaginales</taxon>
        <taxon>Ustilaginaceae</taxon>
        <taxon>Ustilago</taxon>
    </lineage>
</organism>
<feature type="transmembrane region" description="Helical" evidence="7">
    <location>
        <begin position="271"/>
        <end position="291"/>
    </location>
</feature>
<dbReference type="GO" id="GO:0016020">
    <property type="term" value="C:membrane"/>
    <property type="evidence" value="ECO:0007669"/>
    <property type="project" value="UniProtKB-SubCell"/>
</dbReference>
<feature type="transmembrane region" description="Helical" evidence="7">
    <location>
        <begin position="156"/>
        <end position="175"/>
    </location>
</feature>
<evidence type="ECO:0000256" key="7">
    <source>
        <dbReference type="SAM" id="Phobius"/>
    </source>
</evidence>
<evidence type="ECO:0000256" key="6">
    <source>
        <dbReference type="SAM" id="MobiDB-lite"/>
    </source>
</evidence>
<proteinExistence type="inferred from homology"/>
<feature type="transmembrane region" description="Helical" evidence="7">
    <location>
        <begin position="345"/>
        <end position="364"/>
    </location>
</feature>
<comment type="similarity">
    <text evidence="2">Belongs to the amino acid/polyamine transporter 2 family.</text>
</comment>
<evidence type="ECO:0000259" key="8">
    <source>
        <dbReference type="Pfam" id="PF01490"/>
    </source>
</evidence>
<evidence type="ECO:0000256" key="3">
    <source>
        <dbReference type="ARBA" id="ARBA00022692"/>
    </source>
</evidence>
<feature type="domain" description="Amino acid transporter transmembrane" evidence="8">
    <location>
        <begin position="78"/>
        <end position="477"/>
    </location>
</feature>
<sequence>MSALGQPNEKEARTPPQLGSQDGSSADDIERSPKGLKAKNGEATDDIVEVSSDADSEDALAAARVKQAQEGGTIVYRTLSWQKAAILLFTEYVCLAILSFPWAYSYLGMAGGLLATFGVGLSALYTSLILWRYCLRHPHLLNICDIGYQIFGKNQIAYELTSIALILNNVFIMGLHTLTGSEILNTLSNHGTCSLVFSLVIMIISILLTLPRKLEQLTSLGIISAVSMFISILLVLIFTGIQGPNPAVENFDAPVIIHAFAPKGTGFVNGFSAFLNIVFTFVGQIMYPTFIAEMKDPREFPKALYAVTVAEFILFSVTGVVVYRYTGQYTTAPAVGTLRPVFKKIAFAFVLPTTIIIGVLYASVVAKYAFGRIFMGTKHYNNHTVVGWAGWIGCVTVTWVLGWVIGEAIPFFSTLLSLMSALFDCYFGYIFWAFAFFELYKGQLWVGQSWMRKLETAFQFVLIIAGVFILAPGLYVSVQSIIDNYRTGSIKAPFTCADNSL</sequence>
<keyword evidence="5 7" id="KW-0472">Membrane</keyword>
<dbReference type="OrthoDB" id="294730at2759"/>
<feature type="transmembrane region" description="Helical" evidence="7">
    <location>
        <begin position="411"/>
        <end position="437"/>
    </location>
</feature>
<dbReference type="EMBL" id="OOIN01000014">
    <property type="protein sequence ID" value="SPO26447.1"/>
    <property type="molecule type" value="Genomic_DNA"/>
</dbReference>
<dbReference type="GO" id="GO:0015179">
    <property type="term" value="F:L-amino acid transmembrane transporter activity"/>
    <property type="evidence" value="ECO:0007669"/>
    <property type="project" value="TreeGrafter"/>
</dbReference>
<feature type="transmembrane region" description="Helical" evidence="7">
    <location>
        <begin position="110"/>
        <end position="135"/>
    </location>
</feature>
<comment type="subcellular location">
    <subcellularLocation>
        <location evidence="1">Membrane</location>
        <topology evidence="1">Multi-pass membrane protein</topology>
    </subcellularLocation>
</comment>
<accession>A0A5C3E9W8</accession>
<feature type="transmembrane region" description="Helical" evidence="7">
    <location>
        <begin position="385"/>
        <end position="405"/>
    </location>
</feature>
<dbReference type="FunFam" id="1.20.1740.10:FF:000039">
    <property type="entry name" value="Neutral amino acid transporter (Eurofung)"/>
    <property type="match status" value="1"/>
</dbReference>
<dbReference type="Pfam" id="PF01490">
    <property type="entry name" value="Aa_trans"/>
    <property type="match status" value="1"/>
</dbReference>
<feature type="transmembrane region" description="Helical" evidence="7">
    <location>
        <begin position="457"/>
        <end position="476"/>
    </location>
</feature>
<evidence type="ECO:0000256" key="1">
    <source>
        <dbReference type="ARBA" id="ARBA00004141"/>
    </source>
</evidence>
<dbReference type="PANTHER" id="PTHR22950:SF20">
    <property type="entry name" value="AMINO ACID TRANSPORTER (EUROFUNG)"/>
    <property type="match status" value="1"/>
</dbReference>
<dbReference type="AlphaFoldDB" id="A0A5C3E9W8"/>
<keyword evidence="4 7" id="KW-1133">Transmembrane helix</keyword>